<feature type="compositionally biased region" description="Low complexity" evidence="1">
    <location>
        <begin position="206"/>
        <end position="240"/>
    </location>
</feature>
<comment type="caution">
    <text evidence="2">The sequence shown here is derived from an EMBL/GenBank/DDBJ whole genome shotgun (WGS) entry which is preliminary data.</text>
</comment>
<feature type="region of interest" description="Disordered" evidence="1">
    <location>
        <begin position="639"/>
        <end position="665"/>
    </location>
</feature>
<sequence>MQEAWLQKYPEEHNLGLPLPTDTDTRDLTSDELTRLGAAITARKAQLENWFRNHCKKIGNANGPAAGAMMALVQWILKLSIDALETMLAEVHKAIFLATGWTPFTLVGGPNPRMGGDLTLKVLCFNQTPGGNDFEESCIEFENDILKPFQDFLHLACTLPERALTGSDDTGPVEYILPPAPSAPELVKAKKKKSKKTQAKARGEETSAQAAKKSKTQSSKADEAPTATSSLPATTSVASAGEGGVSQNDNDFGFLGSDFETSGWSAVASLFPSQHPSVVTSPASNPGSVPDDLSLNTCAWSTPSSAFTDQLLTDSKWFSNNSLGAFGGNIFGGQFGGGFDSDGYDNDDLLLPKTITTPPRSLNDPPPHLFLPDTIQHGEVRKTPEPQRKTVGASVSPTTSASQSRPVPRPTYKNAMSGGAAAAGVPLDGNPFRPTALFAASRPSTPRALQTTLPPIVMPNTRTSTISGPTRCTMAAMALESIISSPAASRTPGAPVHVTVPSTTLSTAPSTTPFTAAPSTTPFTAPPPTAPLQMPPAQVAPVTAAATALAGVPTVPGPRPLAKAPATPVAPAPPTAQVAPVTAAATAPAGAPTTPGSHPLAKTPVAPAPPTMPLQMLPAQVTPVTTAVTAPAGALTVPGSRPLAKAPAANAPTKPPAQKPPAKKAVAAKAGKKEKAAVAAAKKSPVVVGVEKKGRGRPRKQPLDNIMNKVIAILAPPVDSSSTTDPASMSTPMHIYSVTNNNHTHARQAAAAEKAAKEKEAADEAAKQAAKGWFERTINRAIVVTLREVKGTRTKKPTPLDAVEKALLVRTTTGNKRKVAATATAAPAQGLMFADALDSVLLNQPLWDTDQPTVSNCARISSSDCT</sequence>
<name>A0AAD7A2R9_9AGAR</name>
<feature type="compositionally biased region" description="Basic and acidic residues" evidence="1">
    <location>
        <begin position="378"/>
        <end position="388"/>
    </location>
</feature>
<dbReference type="AlphaFoldDB" id="A0AAD7A2R9"/>
<organism evidence="2 3">
    <name type="scientific">Mycena albidolilacea</name>
    <dbReference type="NCBI Taxonomy" id="1033008"/>
    <lineage>
        <taxon>Eukaryota</taxon>
        <taxon>Fungi</taxon>
        <taxon>Dikarya</taxon>
        <taxon>Basidiomycota</taxon>
        <taxon>Agaricomycotina</taxon>
        <taxon>Agaricomycetes</taxon>
        <taxon>Agaricomycetidae</taxon>
        <taxon>Agaricales</taxon>
        <taxon>Marasmiineae</taxon>
        <taxon>Mycenaceae</taxon>
        <taxon>Mycena</taxon>
    </lineage>
</organism>
<dbReference type="Proteomes" id="UP001218218">
    <property type="component" value="Unassembled WGS sequence"/>
</dbReference>
<evidence type="ECO:0000256" key="1">
    <source>
        <dbReference type="SAM" id="MobiDB-lite"/>
    </source>
</evidence>
<keyword evidence="3" id="KW-1185">Reference proteome</keyword>
<dbReference type="EMBL" id="JARIHO010000018">
    <property type="protein sequence ID" value="KAJ7347693.1"/>
    <property type="molecule type" value="Genomic_DNA"/>
</dbReference>
<feature type="region of interest" description="Disordered" evidence="1">
    <location>
        <begin position="168"/>
        <end position="245"/>
    </location>
</feature>
<gene>
    <name evidence="2" type="ORF">DFH08DRAFT_960128</name>
</gene>
<feature type="region of interest" description="Disordered" evidence="1">
    <location>
        <begin position="378"/>
        <end position="410"/>
    </location>
</feature>
<reference evidence="2" key="1">
    <citation type="submission" date="2023-03" db="EMBL/GenBank/DDBJ databases">
        <title>Massive genome expansion in bonnet fungi (Mycena s.s.) driven by repeated elements and novel gene families across ecological guilds.</title>
        <authorList>
            <consortium name="Lawrence Berkeley National Laboratory"/>
            <person name="Harder C.B."/>
            <person name="Miyauchi S."/>
            <person name="Viragh M."/>
            <person name="Kuo A."/>
            <person name="Thoen E."/>
            <person name="Andreopoulos B."/>
            <person name="Lu D."/>
            <person name="Skrede I."/>
            <person name="Drula E."/>
            <person name="Henrissat B."/>
            <person name="Morin E."/>
            <person name="Kohler A."/>
            <person name="Barry K."/>
            <person name="LaButti K."/>
            <person name="Morin E."/>
            <person name="Salamov A."/>
            <person name="Lipzen A."/>
            <person name="Mereny Z."/>
            <person name="Hegedus B."/>
            <person name="Baldrian P."/>
            <person name="Stursova M."/>
            <person name="Weitz H."/>
            <person name="Taylor A."/>
            <person name="Grigoriev I.V."/>
            <person name="Nagy L.G."/>
            <person name="Martin F."/>
            <person name="Kauserud H."/>
        </authorList>
    </citation>
    <scope>NUCLEOTIDE SEQUENCE</scope>
    <source>
        <strain evidence="2">CBHHK002</strain>
    </source>
</reference>
<evidence type="ECO:0000313" key="3">
    <source>
        <dbReference type="Proteomes" id="UP001218218"/>
    </source>
</evidence>
<protein>
    <submittedName>
        <fullName evidence="2">Uncharacterized protein</fullName>
    </submittedName>
</protein>
<feature type="compositionally biased region" description="Low complexity" evidence="1">
    <location>
        <begin position="639"/>
        <end position="652"/>
    </location>
</feature>
<proteinExistence type="predicted"/>
<feature type="compositionally biased region" description="Polar residues" evidence="1">
    <location>
        <begin position="393"/>
        <end position="405"/>
    </location>
</feature>
<accession>A0AAD7A2R9</accession>
<feature type="compositionally biased region" description="Low complexity" evidence="1">
    <location>
        <begin position="582"/>
        <end position="595"/>
    </location>
</feature>
<evidence type="ECO:0000313" key="2">
    <source>
        <dbReference type="EMBL" id="KAJ7347693.1"/>
    </source>
</evidence>
<feature type="compositionally biased region" description="Basic residues" evidence="1">
    <location>
        <begin position="189"/>
        <end position="199"/>
    </location>
</feature>
<feature type="region of interest" description="Disordered" evidence="1">
    <location>
        <begin position="582"/>
        <end position="602"/>
    </location>
</feature>